<accession>A0A9W9NU27</accession>
<organism evidence="2 3">
    <name type="scientific">Penicillium chermesinum</name>
    <dbReference type="NCBI Taxonomy" id="63820"/>
    <lineage>
        <taxon>Eukaryota</taxon>
        <taxon>Fungi</taxon>
        <taxon>Dikarya</taxon>
        <taxon>Ascomycota</taxon>
        <taxon>Pezizomycotina</taxon>
        <taxon>Eurotiomycetes</taxon>
        <taxon>Eurotiomycetidae</taxon>
        <taxon>Eurotiales</taxon>
        <taxon>Aspergillaceae</taxon>
        <taxon>Penicillium</taxon>
    </lineage>
</organism>
<gene>
    <name evidence="2" type="ORF">N7468_007441</name>
</gene>
<dbReference type="OrthoDB" id="76567at2759"/>
<dbReference type="EMBL" id="JAPQKS010000005">
    <property type="protein sequence ID" value="KAJ5226216.1"/>
    <property type="molecule type" value="Genomic_DNA"/>
</dbReference>
<dbReference type="AlphaFoldDB" id="A0A9W9NU27"/>
<evidence type="ECO:0000256" key="1">
    <source>
        <dbReference type="SAM" id="MobiDB-lite"/>
    </source>
</evidence>
<evidence type="ECO:0000313" key="3">
    <source>
        <dbReference type="Proteomes" id="UP001150941"/>
    </source>
</evidence>
<dbReference type="RefSeq" id="XP_058329627.1">
    <property type="nucleotide sequence ID" value="XM_058476737.1"/>
</dbReference>
<dbReference type="Proteomes" id="UP001150941">
    <property type="component" value="Unassembled WGS sequence"/>
</dbReference>
<comment type="caution">
    <text evidence="2">The sequence shown here is derived from an EMBL/GenBank/DDBJ whole genome shotgun (WGS) entry which is preliminary data.</text>
</comment>
<keyword evidence="3" id="KW-1185">Reference proteome</keyword>
<feature type="compositionally biased region" description="Polar residues" evidence="1">
    <location>
        <begin position="1"/>
        <end position="24"/>
    </location>
</feature>
<feature type="region of interest" description="Disordered" evidence="1">
    <location>
        <begin position="1"/>
        <end position="31"/>
    </location>
</feature>
<protein>
    <submittedName>
        <fullName evidence="2">Uncharacterized protein</fullName>
    </submittedName>
</protein>
<evidence type="ECO:0000313" key="2">
    <source>
        <dbReference type="EMBL" id="KAJ5226216.1"/>
    </source>
</evidence>
<sequence length="313" mass="35236">MDPLRSTSNVLQPSGPLSSESSPFDTKPEDPLVQLANEVEQHPFTTGKSLQRSMEYRRQALYEDRTRDQYLVFTSVPAAQACRLSDERSETSKYCRLFFNTKTGTLIAKVRPENVYELAIRSFDMLVFYALHAMNVHDDVVASGSVTVDVGNWTMEADSCFAPASGNLDLSFCMVIGLSESERKLALHARGWLETYSSSVKVVVTISLKREYPDIILYRWELVAPRGYGVLPRSSRLLARPTAFVQISRTDDTTSVTGASYTNGRTTTTTQLDLPFEKVVGRPPHGPLERDLVIPEQELRKFAEQIWRAQDLL</sequence>
<reference evidence="2" key="2">
    <citation type="journal article" date="2023" name="IMA Fungus">
        <title>Comparative genomic study of the Penicillium genus elucidates a diverse pangenome and 15 lateral gene transfer events.</title>
        <authorList>
            <person name="Petersen C."/>
            <person name="Sorensen T."/>
            <person name="Nielsen M.R."/>
            <person name="Sondergaard T.E."/>
            <person name="Sorensen J.L."/>
            <person name="Fitzpatrick D.A."/>
            <person name="Frisvad J.C."/>
            <person name="Nielsen K.L."/>
        </authorList>
    </citation>
    <scope>NUCLEOTIDE SEQUENCE</scope>
    <source>
        <strain evidence="2">IBT 19713</strain>
    </source>
</reference>
<reference evidence="2" key="1">
    <citation type="submission" date="2022-11" db="EMBL/GenBank/DDBJ databases">
        <authorList>
            <person name="Petersen C."/>
        </authorList>
    </citation>
    <scope>NUCLEOTIDE SEQUENCE</scope>
    <source>
        <strain evidence="2">IBT 19713</strain>
    </source>
</reference>
<dbReference type="GeneID" id="83204040"/>
<name>A0A9W9NU27_9EURO</name>
<proteinExistence type="predicted"/>